<dbReference type="Pfam" id="PF03772">
    <property type="entry name" value="Competence"/>
    <property type="match status" value="1"/>
</dbReference>
<comment type="caution">
    <text evidence="10">The sequence shown here is derived from an EMBL/GenBank/DDBJ whole genome shotgun (WGS) entry which is preliminary data.</text>
</comment>
<dbReference type="InterPro" id="IPR004477">
    <property type="entry name" value="ComEC_N"/>
</dbReference>
<protein>
    <submittedName>
        <fullName evidence="10">Competence protein ComEC</fullName>
    </submittedName>
</protein>
<feature type="compositionally biased region" description="Basic residues" evidence="6">
    <location>
        <begin position="85"/>
        <end position="99"/>
    </location>
</feature>
<feature type="compositionally biased region" description="Basic residues" evidence="6">
    <location>
        <begin position="1014"/>
        <end position="1027"/>
    </location>
</feature>
<dbReference type="PANTHER" id="PTHR30619">
    <property type="entry name" value="DNA INTERNALIZATION/COMPETENCE PROTEIN COMEC/REC2"/>
    <property type="match status" value="1"/>
</dbReference>
<keyword evidence="5 7" id="KW-0472">Membrane</keyword>
<feature type="transmembrane region" description="Helical" evidence="7">
    <location>
        <begin position="638"/>
        <end position="656"/>
    </location>
</feature>
<feature type="transmembrane region" description="Helical" evidence="7">
    <location>
        <begin position="552"/>
        <end position="574"/>
    </location>
</feature>
<reference evidence="10 11" key="1">
    <citation type="submission" date="2020-08" db="EMBL/GenBank/DDBJ databases">
        <title>Sequencing the genomes of 1000 actinobacteria strains.</title>
        <authorList>
            <person name="Klenk H.-P."/>
        </authorList>
    </citation>
    <scope>NUCLEOTIDE SEQUENCE [LARGE SCALE GENOMIC DNA]</scope>
    <source>
        <strain evidence="10 11">DSM 41654</strain>
    </source>
</reference>
<evidence type="ECO:0000313" key="11">
    <source>
        <dbReference type="Proteomes" id="UP000540506"/>
    </source>
</evidence>
<evidence type="ECO:0000256" key="5">
    <source>
        <dbReference type="ARBA" id="ARBA00023136"/>
    </source>
</evidence>
<feature type="transmembrane region" description="Helical" evidence="7">
    <location>
        <begin position="21"/>
        <end position="38"/>
    </location>
</feature>
<evidence type="ECO:0000256" key="1">
    <source>
        <dbReference type="ARBA" id="ARBA00004651"/>
    </source>
</evidence>
<feature type="compositionally biased region" description="Pro residues" evidence="6">
    <location>
        <begin position="944"/>
        <end position="954"/>
    </location>
</feature>
<keyword evidence="3 7" id="KW-0812">Transmembrane</keyword>
<name>A0A7W7R0G0_KITKI</name>
<evidence type="ECO:0000259" key="9">
    <source>
        <dbReference type="Pfam" id="PF03772"/>
    </source>
</evidence>
<keyword evidence="2" id="KW-1003">Cell membrane</keyword>
<proteinExistence type="predicted"/>
<dbReference type="EMBL" id="JACHJV010000001">
    <property type="protein sequence ID" value="MBB4923170.1"/>
    <property type="molecule type" value="Genomic_DNA"/>
</dbReference>
<feature type="region of interest" description="Disordered" evidence="6">
    <location>
        <begin position="578"/>
        <end position="628"/>
    </location>
</feature>
<dbReference type="AlphaFoldDB" id="A0A7W7R0G0"/>
<dbReference type="Proteomes" id="UP000540506">
    <property type="component" value="Unassembled WGS sequence"/>
</dbReference>
<comment type="subcellular location">
    <subcellularLocation>
        <location evidence="1">Cell membrane</location>
        <topology evidence="1">Multi-pass membrane protein</topology>
    </subcellularLocation>
</comment>
<dbReference type="PANTHER" id="PTHR30619:SF1">
    <property type="entry name" value="RECOMBINATION PROTEIN 2"/>
    <property type="match status" value="1"/>
</dbReference>
<evidence type="ECO:0000256" key="3">
    <source>
        <dbReference type="ARBA" id="ARBA00022692"/>
    </source>
</evidence>
<dbReference type="Pfam" id="PF00753">
    <property type="entry name" value="Lactamase_B"/>
    <property type="match status" value="1"/>
</dbReference>
<feature type="transmembrane region" description="Helical" evidence="7">
    <location>
        <begin position="380"/>
        <end position="397"/>
    </location>
</feature>
<feature type="region of interest" description="Disordered" evidence="6">
    <location>
        <begin position="934"/>
        <end position="1071"/>
    </location>
</feature>
<feature type="transmembrane region" description="Helical" evidence="7">
    <location>
        <begin position="491"/>
        <end position="513"/>
    </location>
</feature>
<dbReference type="InterPro" id="IPR035681">
    <property type="entry name" value="ComA-like_MBL"/>
</dbReference>
<dbReference type="CDD" id="cd07731">
    <property type="entry name" value="ComA-like_MBL-fold"/>
    <property type="match status" value="1"/>
</dbReference>
<evidence type="ECO:0000256" key="4">
    <source>
        <dbReference type="ARBA" id="ARBA00022989"/>
    </source>
</evidence>
<feature type="domain" description="Metallo-beta-lactamase" evidence="8">
    <location>
        <begin position="699"/>
        <end position="873"/>
    </location>
</feature>
<dbReference type="NCBIfam" id="TIGR00360">
    <property type="entry name" value="ComEC_N-term"/>
    <property type="match status" value="1"/>
</dbReference>
<feature type="transmembrane region" description="Helical" evidence="7">
    <location>
        <begin position="44"/>
        <end position="64"/>
    </location>
</feature>
<accession>A0A7W7R0G0</accession>
<feature type="compositionally biased region" description="Pro residues" evidence="6">
    <location>
        <begin position="987"/>
        <end position="1012"/>
    </location>
</feature>
<feature type="region of interest" description="Disordered" evidence="6">
    <location>
        <begin position="73"/>
        <end position="100"/>
    </location>
</feature>
<feature type="transmembrane region" description="Helical" evidence="7">
    <location>
        <begin position="349"/>
        <end position="374"/>
    </location>
</feature>
<dbReference type="InterPro" id="IPR052159">
    <property type="entry name" value="Competence_DNA_uptake"/>
</dbReference>
<evidence type="ECO:0000256" key="6">
    <source>
        <dbReference type="SAM" id="MobiDB-lite"/>
    </source>
</evidence>
<dbReference type="GO" id="GO:0005886">
    <property type="term" value="C:plasma membrane"/>
    <property type="evidence" value="ECO:0007669"/>
    <property type="project" value="UniProtKB-SubCell"/>
</dbReference>
<feature type="compositionally biased region" description="Low complexity" evidence="6">
    <location>
        <begin position="934"/>
        <end position="943"/>
    </location>
</feature>
<evidence type="ECO:0000313" key="10">
    <source>
        <dbReference type="EMBL" id="MBB4923170.1"/>
    </source>
</evidence>
<feature type="region of interest" description="Disordered" evidence="6">
    <location>
        <begin position="144"/>
        <end position="188"/>
    </location>
</feature>
<evidence type="ECO:0000256" key="7">
    <source>
        <dbReference type="SAM" id="Phobius"/>
    </source>
</evidence>
<organism evidence="10 11">
    <name type="scientific">Kitasatospora kifunensis</name>
    <name type="common">Streptomyces kifunensis</name>
    <dbReference type="NCBI Taxonomy" id="58351"/>
    <lineage>
        <taxon>Bacteria</taxon>
        <taxon>Bacillati</taxon>
        <taxon>Actinomycetota</taxon>
        <taxon>Actinomycetes</taxon>
        <taxon>Kitasatosporales</taxon>
        <taxon>Streptomycetaceae</taxon>
        <taxon>Kitasatospora</taxon>
    </lineage>
</organism>
<feature type="transmembrane region" description="Helical" evidence="7">
    <location>
        <begin position="404"/>
        <end position="421"/>
    </location>
</feature>
<keyword evidence="11" id="KW-1185">Reference proteome</keyword>
<keyword evidence="4 7" id="KW-1133">Transmembrane helix</keyword>
<dbReference type="SUPFAM" id="SSF56281">
    <property type="entry name" value="Metallo-hydrolase/oxidoreductase"/>
    <property type="match status" value="1"/>
</dbReference>
<feature type="compositionally biased region" description="Basic and acidic residues" evidence="6">
    <location>
        <begin position="578"/>
        <end position="597"/>
    </location>
</feature>
<dbReference type="InterPro" id="IPR036866">
    <property type="entry name" value="RibonucZ/Hydroxyglut_hydro"/>
</dbReference>
<dbReference type="Gene3D" id="3.60.15.10">
    <property type="entry name" value="Ribonuclease Z/Hydroxyacylglutathione hydrolase-like"/>
    <property type="match status" value="1"/>
</dbReference>
<feature type="domain" description="ComEC/Rec2-related protein" evidence="9">
    <location>
        <begin position="295"/>
        <end position="567"/>
    </location>
</feature>
<gene>
    <name evidence="10" type="ORF">FHR34_002163</name>
</gene>
<feature type="transmembrane region" description="Helical" evidence="7">
    <location>
        <begin position="316"/>
        <end position="337"/>
    </location>
</feature>
<sequence length="1087" mass="112422">MPQPPGAADRSAAAPPPGLDLRLLLPTIAAWCVTALLLGVGAQAAPALLTGAGLAAGCGALLLVTTRHRHHRDHHHDQACDQYSHQHRRQHRDHRRRPHSPAVMTAAVLLTCAAATTCTVLHTADLHRGPLPALATAVADAKAVDGQPGTGQGPPVARTSVSVDLTVTGDPRSRTSRARGSNPGRPVLTVDATADQVTTPAGTTRTRTPVTVIVQERDTAAWQGLLPSARIAAEARVLPASRPEQDTGAVLLAQGPPRVLTAANWAQRLAGRLRAGLRQACAGLSPDARALLPGLVIGDTSAMPDDLDEAFHVTDLVHLTAVSGANLSIVLAVLLGAPARAGTAERGGLAAFLGLPLRLSALLGAVLTVAFVTLCRPDPSVLRAAATGLLGLLALALGRPRQAVPALAGAVLVLLLVDPFLARSYGFLLSALATLGLLTAGRRWAKALHERGWPHHLADGIAAAAAAQAFCAPATVLLAPRVSLVGIPCNLLAELAITPATLIGFATLVAAPISAGLARILAELAALPTEWLAAVARYGASLPGAELAWTPGWLGVLTLALTVLAACYAAPLLVPDKSGSDRSGLDRTRPDRSKPDEGADESGLDKSGAAQPGAAQRDPGPDRRVLPGARRRGRAARIARVLVAILLIAGFLVLLLRPTPLVRIATGWPPTGARLVMCSVGQGDLLVLPVPADAAAGAPDTAVVVDTGPDPAAADTCLRDLGITRVALVLLTHFHADHSEGLPGVLRHRSVGAVETTTVDAPEGEVAKVSRWAAEAQVPVLRAAPGEHRSAGPELSWDVLWPTGRLGPETPGANNASVALLVTAGELRFALLGDLEPAAQAELLSRVRPGPVDVLKVAHHGSANQDWELARALHPRLALVSVGANNPYGHPSARTVDHLRALGSTVLRTDRAGDIAVLGDTPATLRVVTHPHPAAESAAEPVGAPVPAPAPAPAPARADPLRSEHLLALPPSSPDPLSRPRASRHGLPPPRRPRPASPAPTPARAPPGPPATARPRRRPRPPTRRGPARTDRGRATVRAGSGPPPRRRRGRRGPAAAGHWPPGGGPGHRGYRCYESSRWPFCLVGPR</sequence>
<feature type="transmembrane region" description="Helical" evidence="7">
    <location>
        <begin position="457"/>
        <end position="479"/>
    </location>
</feature>
<evidence type="ECO:0000256" key="2">
    <source>
        <dbReference type="ARBA" id="ARBA00022475"/>
    </source>
</evidence>
<feature type="transmembrane region" description="Helical" evidence="7">
    <location>
        <begin position="102"/>
        <end position="124"/>
    </location>
</feature>
<feature type="compositionally biased region" description="Low complexity" evidence="6">
    <location>
        <begin position="966"/>
        <end position="980"/>
    </location>
</feature>
<dbReference type="InterPro" id="IPR001279">
    <property type="entry name" value="Metallo-B-lactamas"/>
</dbReference>
<evidence type="ECO:0000259" key="8">
    <source>
        <dbReference type="Pfam" id="PF00753"/>
    </source>
</evidence>